<dbReference type="InterPro" id="IPR007348">
    <property type="entry name" value="CopC_dom"/>
</dbReference>
<evidence type="ECO:0000256" key="4">
    <source>
        <dbReference type="ARBA" id="ARBA00022729"/>
    </source>
</evidence>
<dbReference type="RefSeq" id="WP_402699955.1">
    <property type="nucleotide sequence ID" value="NZ_JBIUZV010000004.1"/>
</dbReference>
<feature type="domain" description="CopC" evidence="8">
    <location>
        <begin position="49"/>
        <end position="143"/>
    </location>
</feature>
<dbReference type="NCBIfam" id="NF033814">
    <property type="entry name" value="copper_CopC"/>
    <property type="match status" value="1"/>
</dbReference>
<keyword evidence="3" id="KW-0479">Metal-binding</keyword>
<proteinExistence type="inferred from homology"/>
<evidence type="ECO:0000256" key="5">
    <source>
        <dbReference type="ARBA" id="ARBA00022764"/>
    </source>
</evidence>
<feature type="transmembrane region" description="Helical" evidence="7">
    <location>
        <begin position="31"/>
        <end position="48"/>
    </location>
</feature>
<evidence type="ECO:0000256" key="1">
    <source>
        <dbReference type="ARBA" id="ARBA00004418"/>
    </source>
</evidence>
<gene>
    <name evidence="9" type="primary">copC</name>
    <name evidence="9" type="ORF">ACIPEN_09475</name>
</gene>
<keyword evidence="7" id="KW-0472">Membrane</keyword>
<evidence type="ECO:0000259" key="8">
    <source>
        <dbReference type="Pfam" id="PF04234"/>
    </source>
</evidence>
<protein>
    <submittedName>
        <fullName evidence="9">Copper homeostasis periplasmic binding protein CopC</fullName>
    </submittedName>
</protein>
<dbReference type="InterPro" id="IPR014755">
    <property type="entry name" value="Cu-Rt/internalin_Ig-like"/>
</dbReference>
<keyword evidence="6" id="KW-0186">Copper</keyword>
<dbReference type="InterPro" id="IPR014756">
    <property type="entry name" value="Ig_E-set"/>
</dbReference>
<keyword evidence="10" id="KW-1185">Reference proteome</keyword>
<organism evidence="9 10">
    <name type="scientific">Herbaspirillum chlorophenolicum</name>
    <dbReference type="NCBI Taxonomy" id="211589"/>
    <lineage>
        <taxon>Bacteria</taxon>
        <taxon>Pseudomonadati</taxon>
        <taxon>Pseudomonadota</taxon>
        <taxon>Betaproteobacteria</taxon>
        <taxon>Burkholderiales</taxon>
        <taxon>Oxalobacteraceae</taxon>
        <taxon>Herbaspirillum</taxon>
    </lineage>
</organism>
<evidence type="ECO:0000256" key="6">
    <source>
        <dbReference type="ARBA" id="ARBA00023008"/>
    </source>
</evidence>
<evidence type="ECO:0000313" key="9">
    <source>
        <dbReference type="EMBL" id="MFJ3046050.1"/>
    </source>
</evidence>
<evidence type="ECO:0000256" key="3">
    <source>
        <dbReference type="ARBA" id="ARBA00022723"/>
    </source>
</evidence>
<dbReference type="InterPro" id="IPR047685">
    <property type="entry name" value="CopC-like"/>
</dbReference>
<keyword evidence="7" id="KW-1133">Transmembrane helix</keyword>
<name>A0ABW8EX65_9BURK</name>
<keyword evidence="5" id="KW-0574">Periplasm</keyword>
<comment type="subcellular location">
    <subcellularLocation>
        <location evidence="1">Periplasm</location>
    </subcellularLocation>
</comment>
<dbReference type="SUPFAM" id="SSF81296">
    <property type="entry name" value="E set domains"/>
    <property type="match status" value="1"/>
</dbReference>
<dbReference type="InterPro" id="IPR032694">
    <property type="entry name" value="CopC/D"/>
</dbReference>
<comment type="similarity">
    <text evidence="2">Belongs to the CopC family.</text>
</comment>
<evidence type="ECO:0000256" key="2">
    <source>
        <dbReference type="ARBA" id="ARBA00010509"/>
    </source>
</evidence>
<comment type="caution">
    <text evidence="9">The sequence shown here is derived from an EMBL/GenBank/DDBJ whole genome shotgun (WGS) entry which is preliminary data.</text>
</comment>
<dbReference type="PANTHER" id="PTHR34820:SF4">
    <property type="entry name" value="INNER MEMBRANE PROTEIN YEBZ"/>
    <property type="match status" value="1"/>
</dbReference>
<accession>A0ABW8EX65</accession>
<dbReference type="Proteomes" id="UP001617427">
    <property type="component" value="Unassembled WGS sequence"/>
</dbReference>
<evidence type="ECO:0000313" key="10">
    <source>
        <dbReference type="Proteomes" id="UP001617427"/>
    </source>
</evidence>
<evidence type="ECO:0000256" key="7">
    <source>
        <dbReference type="SAM" id="Phobius"/>
    </source>
</evidence>
<reference evidence="9 10" key="1">
    <citation type="submission" date="2024-10" db="EMBL/GenBank/DDBJ databases">
        <title>The Natural Products Discovery Center: Release of the First 8490 Sequenced Strains for Exploring Actinobacteria Biosynthetic Diversity.</title>
        <authorList>
            <person name="Kalkreuter E."/>
            <person name="Kautsar S.A."/>
            <person name="Yang D."/>
            <person name="Bader C.D."/>
            <person name="Teijaro C.N."/>
            <person name="Fluegel L."/>
            <person name="Davis C.M."/>
            <person name="Simpson J.R."/>
            <person name="Lauterbach L."/>
            <person name="Steele A.D."/>
            <person name="Gui C."/>
            <person name="Meng S."/>
            <person name="Li G."/>
            <person name="Viehrig K."/>
            <person name="Ye F."/>
            <person name="Su P."/>
            <person name="Kiefer A.F."/>
            <person name="Nichols A."/>
            <person name="Cepeda A.J."/>
            <person name="Yan W."/>
            <person name="Fan B."/>
            <person name="Jiang Y."/>
            <person name="Adhikari A."/>
            <person name="Zheng C.-J."/>
            <person name="Schuster L."/>
            <person name="Cowan T.M."/>
            <person name="Smanski M.J."/>
            <person name="Chevrette M.G."/>
            <person name="De Carvalho L.P.S."/>
            <person name="Shen B."/>
        </authorList>
    </citation>
    <scope>NUCLEOTIDE SEQUENCE [LARGE SCALE GENOMIC DNA]</scope>
    <source>
        <strain evidence="9 10">NPDC087045</strain>
    </source>
</reference>
<keyword evidence="4" id="KW-0732">Signal</keyword>
<dbReference type="Gene3D" id="2.60.40.1220">
    <property type="match status" value="1"/>
</dbReference>
<sequence>MTQAISVDRSILAIFSRNDFQRNPMSRLTRFFVIALVSNLFVLSQAWAHAHLKSAAPADKAAISSPSDLNLAFSEGLNLKFSGIKLIGPDKQEIKLGEAMLMDGGKTLMVPVQGQLPAGAYTVEWHALSVDGHKTNGSYGFTVTP</sequence>
<dbReference type="PANTHER" id="PTHR34820">
    <property type="entry name" value="INNER MEMBRANE PROTEIN YEBZ"/>
    <property type="match status" value="1"/>
</dbReference>
<keyword evidence="7" id="KW-0812">Transmembrane</keyword>
<dbReference type="EMBL" id="JBIUZV010000004">
    <property type="protein sequence ID" value="MFJ3046050.1"/>
    <property type="molecule type" value="Genomic_DNA"/>
</dbReference>
<dbReference type="Pfam" id="PF04234">
    <property type="entry name" value="CopC"/>
    <property type="match status" value="1"/>
</dbReference>